<sequence length="119" mass="13651">MKKAQNNSETLRIHVIRDDNGHLLNEENNVKAHWMNNFESIFTCKDTVAYDKVITTECTIDDRNESEIMMDEIMKALKRMKVGKAAGYDRVSSDMLRGGEDIVACRESASLPYQLFNKC</sequence>
<evidence type="ECO:0000313" key="2">
    <source>
        <dbReference type="Proteomes" id="UP000299102"/>
    </source>
</evidence>
<keyword evidence="2" id="KW-1185">Reference proteome</keyword>
<reference evidence="1 2" key="1">
    <citation type="journal article" date="2019" name="Commun. Biol.">
        <title>The bagworm genome reveals a unique fibroin gene that provides high tensile strength.</title>
        <authorList>
            <person name="Kono N."/>
            <person name="Nakamura H."/>
            <person name="Ohtoshi R."/>
            <person name="Tomita M."/>
            <person name="Numata K."/>
            <person name="Arakawa K."/>
        </authorList>
    </citation>
    <scope>NUCLEOTIDE SEQUENCE [LARGE SCALE GENOMIC DNA]</scope>
</reference>
<dbReference type="AlphaFoldDB" id="A0A4C1WGZ0"/>
<organism evidence="1 2">
    <name type="scientific">Eumeta variegata</name>
    <name type="common">Bagworm moth</name>
    <name type="synonym">Eumeta japonica</name>
    <dbReference type="NCBI Taxonomy" id="151549"/>
    <lineage>
        <taxon>Eukaryota</taxon>
        <taxon>Metazoa</taxon>
        <taxon>Ecdysozoa</taxon>
        <taxon>Arthropoda</taxon>
        <taxon>Hexapoda</taxon>
        <taxon>Insecta</taxon>
        <taxon>Pterygota</taxon>
        <taxon>Neoptera</taxon>
        <taxon>Endopterygota</taxon>
        <taxon>Lepidoptera</taxon>
        <taxon>Glossata</taxon>
        <taxon>Ditrysia</taxon>
        <taxon>Tineoidea</taxon>
        <taxon>Psychidae</taxon>
        <taxon>Oiketicinae</taxon>
        <taxon>Eumeta</taxon>
    </lineage>
</organism>
<dbReference type="OrthoDB" id="6781925at2759"/>
<proteinExistence type="predicted"/>
<evidence type="ECO:0008006" key="3">
    <source>
        <dbReference type="Google" id="ProtNLM"/>
    </source>
</evidence>
<dbReference type="Proteomes" id="UP000299102">
    <property type="component" value="Unassembled WGS sequence"/>
</dbReference>
<name>A0A4C1WGZ0_EUMVA</name>
<evidence type="ECO:0000313" key="1">
    <source>
        <dbReference type="EMBL" id="GBP50110.1"/>
    </source>
</evidence>
<accession>A0A4C1WGZ0</accession>
<dbReference type="EMBL" id="BGZK01000558">
    <property type="protein sequence ID" value="GBP50110.1"/>
    <property type="molecule type" value="Genomic_DNA"/>
</dbReference>
<protein>
    <recommendedName>
        <fullName evidence="3">Craniofacial development protein 2</fullName>
    </recommendedName>
</protein>
<gene>
    <name evidence="1" type="ORF">EVAR_17371_1</name>
</gene>
<comment type="caution">
    <text evidence="1">The sequence shown here is derived from an EMBL/GenBank/DDBJ whole genome shotgun (WGS) entry which is preliminary data.</text>
</comment>